<dbReference type="Pfam" id="PF00043">
    <property type="entry name" value="GST_C"/>
    <property type="match status" value="1"/>
</dbReference>
<comment type="caution">
    <text evidence="4">The sequence shown here is derived from an EMBL/GenBank/DDBJ whole genome shotgun (WGS) entry which is preliminary data.</text>
</comment>
<dbReference type="SFLD" id="SFLDS00019">
    <property type="entry name" value="Glutathione_Transferase_(cytos"/>
    <property type="match status" value="1"/>
</dbReference>
<dbReference type="SUPFAM" id="SSF52833">
    <property type="entry name" value="Thioredoxin-like"/>
    <property type="match status" value="1"/>
</dbReference>
<dbReference type="Gene3D" id="1.20.1050.10">
    <property type="match status" value="1"/>
</dbReference>
<dbReference type="PROSITE" id="PS50404">
    <property type="entry name" value="GST_NTER"/>
    <property type="match status" value="1"/>
</dbReference>
<organism evidence="4 5">
    <name type="scientific">Fuscovulum blasticum DSM 2131</name>
    <dbReference type="NCBI Taxonomy" id="1188250"/>
    <lineage>
        <taxon>Bacteria</taxon>
        <taxon>Pseudomonadati</taxon>
        <taxon>Pseudomonadota</taxon>
        <taxon>Alphaproteobacteria</taxon>
        <taxon>Rhodobacterales</taxon>
        <taxon>Paracoccaceae</taxon>
        <taxon>Pseudogemmobacter</taxon>
    </lineage>
</organism>
<evidence type="ECO:0000313" key="5">
    <source>
        <dbReference type="Proteomes" id="UP000241362"/>
    </source>
</evidence>
<evidence type="ECO:0000259" key="3">
    <source>
        <dbReference type="PROSITE" id="PS50405"/>
    </source>
</evidence>
<name>A0A2T4J5M2_FUSBL</name>
<evidence type="ECO:0000259" key="2">
    <source>
        <dbReference type="PROSITE" id="PS50404"/>
    </source>
</evidence>
<dbReference type="InterPro" id="IPR010987">
    <property type="entry name" value="Glutathione-S-Trfase_C-like"/>
</dbReference>
<accession>A0A2T4J5M2</accession>
<dbReference type="PROSITE" id="PS50405">
    <property type="entry name" value="GST_CTER"/>
    <property type="match status" value="1"/>
</dbReference>
<evidence type="ECO:0000313" key="4">
    <source>
        <dbReference type="EMBL" id="PTE13190.1"/>
    </source>
</evidence>
<proteinExistence type="inferred from homology"/>
<dbReference type="InterPro" id="IPR004046">
    <property type="entry name" value="GST_C"/>
</dbReference>
<dbReference type="EMBL" id="PZKE01000017">
    <property type="protein sequence ID" value="PTE13190.1"/>
    <property type="molecule type" value="Genomic_DNA"/>
</dbReference>
<dbReference type="InterPro" id="IPR036282">
    <property type="entry name" value="Glutathione-S-Trfase_C_sf"/>
</dbReference>
<dbReference type="Proteomes" id="UP000241362">
    <property type="component" value="Unassembled WGS sequence"/>
</dbReference>
<dbReference type="CDD" id="cd03046">
    <property type="entry name" value="GST_N_GTT1_like"/>
    <property type="match status" value="1"/>
</dbReference>
<keyword evidence="4" id="KW-0808">Transferase</keyword>
<dbReference type="SFLD" id="SFLDG00358">
    <property type="entry name" value="Main_(cytGST)"/>
    <property type="match status" value="1"/>
</dbReference>
<dbReference type="CDD" id="cd03207">
    <property type="entry name" value="GST_C_8"/>
    <property type="match status" value="1"/>
</dbReference>
<dbReference type="PANTHER" id="PTHR44051">
    <property type="entry name" value="GLUTATHIONE S-TRANSFERASE-RELATED"/>
    <property type="match status" value="1"/>
</dbReference>
<dbReference type="PANTHER" id="PTHR44051:SF8">
    <property type="entry name" value="GLUTATHIONE S-TRANSFERASE GSTA"/>
    <property type="match status" value="1"/>
</dbReference>
<dbReference type="AlphaFoldDB" id="A0A2T4J5M2"/>
<dbReference type="FunFam" id="3.40.30.10:FF:000331">
    <property type="entry name" value="Glutathione S-transferase"/>
    <property type="match status" value="1"/>
</dbReference>
<gene>
    <name evidence="4" type="ORF">C5F44_14835</name>
</gene>
<sequence length="215" mass="23783">MTGPVTLTTYDWVPQSPRGHVRDLRVRWLLEEIGRPYRVETTPLMDKTPEHFAQQPFGQVPFVRDGDLVLFESGAILLHLARDTPLLPGGDDGARVLQWVIAGLNSVEVWAMFWVVAKLFRKDDEAAAREAVLLGQRLGQLEAALAGKDWLVADRFTVADLLMADILRIPAAHGFLDGLPGLQAYLARATGRPACGKALADQMAHWAEADRRRAA</sequence>
<dbReference type="SUPFAM" id="SSF47616">
    <property type="entry name" value="GST C-terminal domain-like"/>
    <property type="match status" value="1"/>
</dbReference>
<feature type="domain" description="GST C-terminal" evidence="3">
    <location>
        <begin position="91"/>
        <end position="215"/>
    </location>
</feature>
<feature type="domain" description="GST N-terminal" evidence="2">
    <location>
        <begin position="10"/>
        <end position="88"/>
    </location>
</feature>
<dbReference type="Gene3D" id="3.40.30.10">
    <property type="entry name" value="Glutaredoxin"/>
    <property type="match status" value="1"/>
</dbReference>
<dbReference type="InterPro" id="IPR004045">
    <property type="entry name" value="Glutathione_S-Trfase_N"/>
</dbReference>
<evidence type="ECO:0000256" key="1">
    <source>
        <dbReference type="RuleBase" id="RU003494"/>
    </source>
</evidence>
<dbReference type="Pfam" id="PF02798">
    <property type="entry name" value="GST_N"/>
    <property type="match status" value="1"/>
</dbReference>
<dbReference type="RefSeq" id="WP_107674329.1">
    <property type="nucleotide sequence ID" value="NZ_PZKE01000017.1"/>
</dbReference>
<dbReference type="InterPro" id="IPR036249">
    <property type="entry name" value="Thioredoxin-like_sf"/>
</dbReference>
<dbReference type="GO" id="GO:0016740">
    <property type="term" value="F:transferase activity"/>
    <property type="evidence" value="ECO:0007669"/>
    <property type="project" value="UniProtKB-KW"/>
</dbReference>
<reference evidence="4 5" key="1">
    <citation type="submission" date="2018-03" db="EMBL/GenBank/DDBJ databases">
        <title>Rhodobacter blasticus.</title>
        <authorList>
            <person name="Meyer T.E."/>
            <person name="Miller S."/>
            <person name="Lodha T."/>
            <person name="Gandham S."/>
            <person name="Chintalapati S."/>
            <person name="Chintalapati V.R."/>
        </authorList>
    </citation>
    <scope>NUCLEOTIDE SEQUENCE [LARGE SCALE GENOMIC DNA]</scope>
    <source>
        <strain evidence="4 5">DSM 2131</strain>
    </source>
</reference>
<protein>
    <submittedName>
        <fullName evidence="4">Glutathione S-transferase</fullName>
    </submittedName>
</protein>
<keyword evidence="5" id="KW-1185">Reference proteome</keyword>
<comment type="similarity">
    <text evidence="1">Belongs to the GST superfamily.</text>
</comment>
<dbReference type="InterPro" id="IPR040079">
    <property type="entry name" value="Glutathione_S-Trfase"/>
</dbReference>